<dbReference type="Gene3D" id="3.30.700.10">
    <property type="entry name" value="Glycoprotein, Type 4 Pilin"/>
    <property type="match status" value="1"/>
</dbReference>
<keyword evidence="1" id="KW-1133">Transmembrane helix</keyword>
<dbReference type="InterPro" id="IPR045584">
    <property type="entry name" value="Pilin-like"/>
</dbReference>
<dbReference type="KEGG" id="llh:I41_27520"/>
<dbReference type="Proteomes" id="UP000317909">
    <property type="component" value="Chromosome"/>
</dbReference>
<name>A0A517TYW2_9BACT</name>
<dbReference type="SUPFAM" id="SSF54523">
    <property type="entry name" value="Pili subunits"/>
    <property type="match status" value="1"/>
</dbReference>
<dbReference type="NCBIfam" id="TIGR04294">
    <property type="entry name" value="pre_pil_HX9DG"/>
    <property type="match status" value="1"/>
</dbReference>
<proteinExistence type="predicted"/>
<dbReference type="RefSeq" id="WP_145433138.1">
    <property type="nucleotide sequence ID" value="NZ_CP036339.1"/>
</dbReference>
<dbReference type="OrthoDB" id="251754at2"/>
<gene>
    <name evidence="3" type="ORF">I41_27520</name>
</gene>
<dbReference type="Pfam" id="PF07596">
    <property type="entry name" value="SBP_bac_10"/>
    <property type="match status" value="1"/>
</dbReference>
<evidence type="ECO:0000256" key="1">
    <source>
        <dbReference type="SAM" id="Phobius"/>
    </source>
</evidence>
<reference evidence="3 4" key="1">
    <citation type="submission" date="2019-02" db="EMBL/GenBank/DDBJ databases">
        <title>Deep-cultivation of Planctomycetes and their phenomic and genomic characterization uncovers novel biology.</title>
        <authorList>
            <person name="Wiegand S."/>
            <person name="Jogler M."/>
            <person name="Boedeker C."/>
            <person name="Pinto D."/>
            <person name="Vollmers J."/>
            <person name="Rivas-Marin E."/>
            <person name="Kohn T."/>
            <person name="Peeters S.H."/>
            <person name="Heuer A."/>
            <person name="Rast P."/>
            <person name="Oberbeckmann S."/>
            <person name="Bunk B."/>
            <person name="Jeske O."/>
            <person name="Meyerdierks A."/>
            <person name="Storesund J.E."/>
            <person name="Kallscheuer N."/>
            <person name="Luecker S."/>
            <person name="Lage O.M."/>
            <person name="Pohl T."/>
            <person name="Merkel B.J."/>
            <person name="Hornburger P."/>
            <person name="Mueller R.-W."/>
            <person name="Bruemmer F."/>
            <person name="Labrenz M."/>
            <person name="Spormann A.M."/>
            <person name="Op den Camp H."/>
            <person name="Overmann J."/>
            <person name="Amann R."/>
            <person name="Jetten M.S.M."/>
            <person name="Mascher T."/>
            <person name="Medema M.H."/>
            <person name="Devos D.P."/>
            <person name="Kaster A.-K."/>
            <person name="Ovreas L."/>
            <person name="Rohde M."/>
            <person name="Galperin M.Y."/>
            <person name="Jogler C."/>
        </authorList>
    </citation>
    <scope>NUCLEOTIDE SEQUENCE [LARGE SCALE GENOMIC DNA]</scope>
    <source>
        <strain evidence="3 4">I41</strain>
    </source>
</reference>
<evidence type="ECO:0000313" key="4">
    <source>
        <dbReference type="Proteomes" id="UP000317909"/>
    </source>
</evidence>
<feature type="domain" description="DUF1559" evidence="2">
    <location>
        <begin position="46"/>
        <end position="339"/>
    </location>
</feature>
<sequence>MSRQRYCCIVRRRAASIPAGAFTLVELLVVIAIIGVLIALLLPAVQAAREAARRAQCQSQSKNLALAVLNYESARKNLPPSSQMDLITGGRNPIERNMYSGQQLSWIVQILPYLELQSVFSQFDLKKSVFDQNVTTAPELGQPSVLFCPSDQAFGRFYQSAAFSNNRRLGKANYAAFTAPEHTTCAGVWPGPLIYEPQPLERITDGTSQTLLLSEVRTRDELTDHRGAWALAWPGATLLAADMHGEGLGATRVCASSNPPSYIPSKLLTLGALPPNAPAGSENQDDQRECNNAAEADLLGMPCNTAGSTSAAPRSLHVGGVNAALCDGSVRFLTNEVDPLMYGLMVHISDGAIVAE</sequence>
<keyword evidence="1" id="KW-0472">Membrane</keyword>
<dbReference type="EMBL" id="CP036339">
    <property type="protein sequence ID" value="QDT73563.1"/>
    <property type="molecule type" value="Genomic_DNA"/>
</dbReference>
<protein>
    <recommendedName>
        <fullName evidence="2">DUF1559 domain-containing protein</fullName>
    </recommendedName>
</protein>
<accession>A0A517TYW2</accession>
<organism evidence="3 4">
    <name type="scientific">Lacipirellula limnantheis</name>
    <dbReference type="NCBI Taxonomy" id="2528024"/>
    <lineage>
        <taxon>Bacteria</taxon>
        <taxon>Pseudomonadati</taxon>
        <taxon>Planctomycetota</taxon>
        <taxon>Planctomycetia</taxon>
        <taxon>Pirellulales</taxon>
        <taxon>Lacipirellulaceae</taxon>
        <taxon>Lacipirellula</taxon>
    </lineage>
</organism>
<dbReference type="InterPro" id="IPR012902">
    <property type="entry name" value="N_methyl_site"/>
</dbReference>
<keyword evidence="4" id="KW-1185">Reference proteome</keyword>
<dbReference type="AlphaFoldDB" id="A0A517TYW2"/>
<evidence type="ECO:0000259" key="2">
    <source>
        <dbReference type="Pfam" id="PF07596"/>
    </source>
</evidence>
<dbReference type="PANTHER" id="PTHR30093">
    <property type="entry name" value="GENERAL SECRETION PATHWAY PROTEIN G"/>
    <property type="match status" value="1"/>
</dbReference>
<evidence type="ECO:0000313" key="3">
    <source>
        <dbReference type="EMBL" id="QDT73563.1"/>
    </source>
</evidence>
<dbReference type="PANTHER" id="PTHR30093:SF2">
    <property type="entry name" value="TYPE II SECRETION SYSTEM PROTEIN H"/>
    <property type="match status" value="1"/>
</dbReference>
<keyword evidence="1" id="KW-0812">Transmembrane</keyword>
<dbReference type="InterPro" id="IPR027558">
    <property type="entry name" value="Pre_pil_HX9DG_C"/>
</dbReference>
<feature type="transmembrane region" description="Helical" evidence="1">
    <location>
        <begin position="21"/>
        <end position="45"/>
    </location>
</feature>
<dbReference type="InterPro" id="IPR011453">
    <property type="entry name" value="DUF1559"/>
</dbReference>
<dbReference type="NCBIfam" id="TIGR02532">
    <property type="entry name" value="IV_pilin_GFxxxE"/>
    <property type="match status" value="1"/>
</dbReference>